<dbReference type="Gene3D" id="1.10.246.130">
    <property type="match status" value="1"/>
</dbReference>
<evidence type="ECO:0000313" key="4">
    <source>
        <dbReference type="Proteomes" id="UP000230423"/>
    </source>
</evidence>
<accession>A0A2G9V2V1</accession>
<keyword evidence="2" id="KW-0812">Transmembrane</keyword>
<keyword evidence="2" id="KW-1133">Transmembrane helix</keyword>
<evidence type="ECO:0000256" key="1">
    <source>
        <dbReference type="PIRSR" id="PIRSR600101-2"/>
    </source>
</evidence>
<keyword evidence="4" id="KW-1185">Reference proteome</keyword>
<dbReference type="AlphaFoldDB" id="A0A2G9V2V1"/>
<organism evidence="3 4">
    <name type="scientific">Teladorsagia circumcincta</name>
    <name type="common">Brown stomach worm</name>
    <name type="synonym">Ostertagia circumcincta</name>
    <dbReference type="NCBI Taxonomy" id="45464"/>
    <lineage>
        <taxon>Eukaryota</taxon>
        <taxon>Metazoa</taxon>
        <taxon>Ecdysozoa</taxon>
        <taxon>Nematoda</taxon>
        <taxon>Chromadorea</taxon>
        <taxon>Rhabditida</taxon>
        <taxon>Rhabditina</taxon>
        <taxon>Rhabditomorpha</taxon>
        <taxon>Strongyloidea</taxon>
        <taxon>Trichostrongylidae</taxon>
        <taxon>Teladorsagia</taxon>
    </lineage>
</organism>
<dbReference type="EMBL" id="KZ345028">
    <property type="protein sequence ID" value="PIO76823.1"/>
    <property type="molecule type" value="Genomic_DNA"/>
</dbReference>
<dbReference type="SUPFAM" id="SSF56235">
    <property type="entry name" value="N-terminal nucleophile aminohydrolases (Ntn hydrolases)"/>
    <property type="match status" value="1"/>
</dbReference>
<evidence type="ECO:0000313" key="3">
    <source>
        <dbReference type="EMBL" id="PIO76823.1"/>
    </source>
</evidence>
<dbReference type="PANTHER" id="PTHR11686:SF69">
    <property type="entry name" value="GAMMA-GLUTAMYLTRANSPEPTIDASE 1"/>
    <property type="match status" value="1"/>
</dbReference>
<gene>
    <name evidence="3" type="ORF">TELCIR_01121</name>
</gene>
<proteinExistence type="predicted"/>
<dbReference type="InterPro" id="IPR043138">
    <property type="entry name" value="GGT_lsub"/>
</dbReference>
<dbReference type="Pfam" id="PF01019">
    <property type="entry name" value="G_glu_transpept"/>
    <property type="match status" value="1"/>
</dbReference>
<evidence type="ECO:0000256" key="2">
    <source>
        <dbReference type="SAM" id="Phobius"/>
    </source>
</evidence>
<dbReference type="InterPro" id="IPR029055">
    <property type="entry name" value="Ntn_hydrolases_N"/>
</dbReference>
<dbReference type="GO" id="GO:0006751">
    <property type="term" value="P:glutathione catabolic process"/>
    <property type="evidence" value="ECO:0007669"/>
    <property type="project" value="InterPro"/>
</dbReference>
<dbReference type="GO" id="GO:0036374">
    <property type="term" value="F:glutathione hydrolase activity"/>
    <property type="evidence" value="ECO:0007669"/>
    <property type="project" value="InterPro"/>
</dbReference>
<dbReference type="GO" id="GO:0005886">
    <property type="term" value="C:plasma membrane"/>
    <property type="evidence" value="ECO:0007669"/>
    <property type="project" value="TreeGrafter"/>
</dbReference>
<name>A0A2G9V2V1_TELCI</name>
<feature type="binding site" evidence="1">
    <location>
        <position position="149"/>
    </location>
    <ligand>
        <name>L-glutamate</name>
        <dbReference type="ChEBI" id="CHEBI:29985"/>
    </ligand>
</feature>
<dbReference type="PRINTS" id="PR01210">
    <property type="entry name" value="GGTRANSPTASE"/>
</dbReference>
<feature type="non-terminal residue" evidence="3">
    <location>
        <position position="1"/>
    </location>
</feature>
<feature type="transmembrane region" description="Helical" evidence="2">
    <location>
        <begin position="30"/>
        <end position="56"/>
    </location>
</feature>
<reference evidence="3 4" key="1">
    <citation type="submission" date="2015-09" db="EMBL/GenBank/DDBJ databases">
        <title>Draft genome of the parasitic nematode Teladorsagia circumcincta isolate WARC Sus (inbred).</title>
        <authorList>
            <person name="Mitreva M."/>
        </authorList>
    </citation>
    <scope>NUCLEOTIDE SEQUENCE [LARGE SCALE GENOMIC DNA]</scope>
    <source>
        <strain evidence="3 4">S</strain>
    </source>
</reference>
<dbReference type="PANTHER" id="PTHR11686">
    <property type="entry name" value="GAMMA GLUTAMYL TRANSPEPTIDASE"/>
    <property type="match status" value="1"/>
</dbReference>
<sequence>PHDEDSRPSNSPSGEEVPLLAAKGRKIPHVVMCTSVMMLVILALLISTIAFAALYYQLLAKDSARLPKWPKPSISPLGKYSRAAVAADNEYCSEIGRNVLLHGGNAVDAAVAALFCIGVMDSHSAGLGGGHFMTIYNATTQQCTVIDAREVAPKAATEEMFKDRWNDSRIGWLAVAVPGELHGLYTEFEKFGSRKVSWADLIRPTIDLLDEGFPTSHALAKALNGRAHFIANEPTMRQFLNPTTGEVYRVGDQIKTRTSLLRTLRHLANSSDPIEEFYRGEMAREIAREFERYGGILTEADFSEYRSIVVPHSRVVYTNLKKGRVICGPPPPSGSAVAQAILNIMDGYEYNMKSFSDTARFHHHFIESSKFA</sequence>
<dbReference type="InterPro" id="IPR000101">
    <property type="entry name" value="GGT_peptidase"/>
</dbReference>
<keyword evidence="2" id="KW-0472">Membrane</keyword>
<protein>
    <submittedName>
        <fullName evidence="3">Gamma-glutamyltranspeptidase</fullName>
    </submittedName>
</protein>
<dbReference type="Proteomes" id="UP000230423">
    <property type="component" value="Unassembled WGS sequence"/>
</dbReference>
<dbReference type="OrthoDB" id="1081007at2759"/>